<gene>
    <name evidence="2" type="ORF">SAMN05443665_104017</name>
</gene>
<keyword evidence="1" id="KW-0812">Transmembrane</keyword>
<accession>A0A239NEK6</accession>
<name>A0A239NEK6_9ACTN</name>
<evidence type="ECO:0008006" key="4">
    <source>
        <dbReference type="Google" id="ProtNLM"/>
    </source>
</evidence>
<feature type="transmembrane region" description="Helical" evidence="1">
    <location>
        <begin position="15"/>
        <end position="39"/>
    </location>
</feature>
<keyword evidence="1" id="KW-0472">Membrane</keyword>
<dbReference type="EMBL" id="FZOR01000040">
    <property type="protein sequence ID" value="SNT53321.1"/>
    <property type="molecule type" value="Genomic_DNA"/>
</dbReference>
<sequence>MTRPPPPPGGRPRAIAALLLSAFFFLLIGCGAVMVFIGVHDLYVAGRPIKCGGKVMDPDGPYMCFTGHGPRDYGDLVRERRAGQDRAPYMLAFGALTVAIGVPGFKRALRYVGRVQRWAITGEWTE</sequence>
<proteinExistence type="predicted"/>
<protein>
    <recommendedName>
        <fullName evidence="4">Lipoprotein</fullName>
    </recommendedName>
</protein>
<feature type="transmembrane region" description="Helical" evidence="1">
    <location>
        <begin position="87"/>
        <end position="105"/>
    </location>
</feature>
<evidence type="ECO:0000313" key="3">
    <source>
        <dbReference type="Proteomes" id="UP000198318"/>
    </source>
</evidence>
<reference evidence="2 3" key="1">
    <citation type="submission" date="2017-06" db="EMBL/GenBank/DDBJ databases">
        <authorList>
            <person name="Kim H.J."/>
            <person name="Triplett B.A."/>
        </authorList>
    </citation>
    <scope>NUCLEOTIDE SEQUENCE [LARGE SCALE GENOMIC DNA]</scope>
    <source>
        <strain evidence="2 3">DSM 44715</strain>
    </source>
</reference>
<dbReference type="Proteomes" id="UP000198318">
    <property type="component" value="Unassembled WGS sequence"/>
</dbReference>
<keyword evidence="3" id="KW-1185">Reference proteome</keyword>
<dbReference type="PROSITE" id="PS51257">
    <property type="entry name" value="PROKAR_LIPOPROTEIN"/>
    <property type="match status" value="1"/>
</dbReference>
<evidence type="ECO:0000313" key="2">
    <source>
        <dbReference type="EMBL" id="SNT53321.1"/>
    </source>
</evidence>
<dbReference type="AlphaFoldDB" id="A0A239NEK6"/>
<evidence type="ECO:0000256" key="1">
    <source>
        <dbReference type="SAM" id="Phobius"/>
    </source>
</evidence>
<organism evidence="2 3">
    <name type="scientific">Actinomadura meyerae</name>
    <dbReference type="NCBI Taxonomy" id="240840"/>
    <lineage>
        <taxon>Bacteria</taxon>
        <taxon>Bacillati</taxon>
        <taxon>Actinomycetota</taxon>
        <taxon>Actinomycetes</taxon>
        <taxon>Streptosporangiales</taxon>
        <taxon>Thermomonosporaceae</taxon>
        <taxon>Actinomadura</taxon>
    </lineage>
</organism>
<keyword evidence="1" id="KW-1133">Transmembrane helix</keyword>